<dbReference type="AlphaFoldDB" id="A0A9P4R324"/>
<evidence type="ECO:0000313" key="2">
    <source>
        <dbReference type="Proteomes" id="UP000799444"/>
    </source>
</evidence>
<gene>
    <name evidence="1" type="ORF">EJ04DRAFT_599091</name>
</gene>
<organism evidence="1 2">
    <name type="scientific">Polyplosphaeria fusca</name>
    <dbReference type="NCBI Taxonomy" id="682080"/>
    <lineage>
        <taxon>Eukaryota</taxon>
        <taxon>Fungi</taxon>
        <taxon>Dikarya</taxon>
        <taxon>Ascomycota</taxon>
        <taxon>Pezizomycotina</taxon>
        <taxon>Dothideomycetes</taxon>
        <taxon>Pleosporomycetidae</taxon>
        <taxon>Pleosporales</taxon>
        <taxon>Tetraplosphaeriaceae</taxon>
        <taxon>Polyplosphaeria</taxon>
    </lineage>
</organism>
<reference evidence="1" key="1">
    <citation type="journal article" date="2020" name="Stud. Mycol.">
        <title>101 Dothideomycetes genomes: a test case for predicting lifestyles and emergence of pathogens.</title>
        <authorList>
            <person name="Haridas S."/>
            <person name="Albert R."/>
            <person name="Binder M."/>
            <person name="Bloem J."/>
            <person name="Labutti K."/>
            <person name="Salamov A."/>
            <person name="Andreopoulos B."/>
            <person name="Baker S."/>
            <person name="Barry K."/>
            <person name="Bills G."/>
            <person name="Bluhm B."/>
            <person name="Cannon C."/>
            <person name="Castanera R."/>
            <person name="Culley D."/>
            <person name="Daum C."/>
            <person name="Ezra D."/>
            <person name="Gonzalez J."/>
            <person name="Henrissat B."/>
            <person name="Kuo A."/>
            <person name="Liang C."/>
            <person name="Lipzen A."/>
            <person name="Lutzoni F."/>
            <person name="Magnuson J."/>
            <person name="Mondo S."/>
            <person name="Nolan M."/>
            <person name="Ohm R."/>
            <person name="Pangilinan J."/>
            <person name="Park H.-J."/>
            <person name="Ramirez L."/>
            <person name="Alfaro M."/>
            <person name="Sun H."/>
            <person name="Tritt A."/>
            <person name="Yoshinaga Y."/>
            <person name="Zwiers L.-H."/>
            <person name="Turgeon B."/>
            <person name="Goodwin S."/>
            <person name="Spatafora J."/>
            <person name="Crous P."/>
            <person name="Grigoriev I."/>
        </authorList>
    </citation>
    <scope>NUCLEOTIDE SEQUENCE</scope>
    <source>
        <strain evidence="1">CBS 125425</strain>
    </source>
</reference>
<sequence length="157" mass="18369">MDSSTRITITKVEQLRKPSQRGLCEVEKWKALYRLLFDVEDDFEIPSPYYEYGGQESLNTQLNVLVDIYYQHLPRIMEQEVRRVVSEEMQSCTERLNNRVREMLQNSQQRFQQRITAASDMNSSSESSNLAPAVLEQQFLTQNTAGPSQWDKSVRKL</sequence>
<name>A0A9P4R324_9PLEO</name>
<dbReference type="OrthoDB" id="4738706at2759"/>
<keyword evidence="2" id="KW-1185">Reference proteome</keyword>
<protein>
    <submittedName>
        <fullName evidence="1">Uncharacterized protein</fullName>
    </submittedName>
</protein>
<dbReference type="Proteomes" id="UP000799444">
    <property type="component" value="Unassembled WGS sequence"/>
</dbReference>
<accession>A0A9P4R324</accession>
<evidence type="ECO:0000313" key="1">
    <source>
        <dbReference type="EMBL" id="KAF2735986.1"/>
    </source>
</evidence>
<proteinExistence type="predicted"/>
<comment type="caution">
    <text evidence="1">The sequence shown here is derived from an EMBL/GenBank/DDBJ whole genome shotgun (WGS) entry which is preliminary data.</text>
</comment>
<dbReference type="EMBL" id="ML996130">
    <property type="protein sequence ID" value="KAF2735986.1"/>
    <property type="molecule type" value="Genomic_DNA"/>
</dbReference>